<accession>A0ABQ3H1F5</accession>
<gene>
    <name evidence="1" type="ORF">GCM10007350_19090</name>
</gene>
<dbReference type="InterPro" id="IPR010260">
    <property type="entry name" value="AlpA"/>
</dbReference>
<keyword evidence="2" id="KW-1185">Reference proteome</keyword>
<dbReference type="Pfam" id="PF05930">
    <property type="entry name" value="Phage_AlpA"/>
    <property type="match status" value="1"/>
</dbReference>
<reference evidence="2" key="1">
    <citation type="journal article" date="2019" name="Int. J. Syst. Evol. Microbiol.">
        <title>The Global Catalogue of Microorganisms (GCM) 10K type strain sequencing project: providing services to taxonomists for standard genome sequencing and annotation.</title>
        <authorList>
            <consortium name="The Broad Institute Genomics Platform"/>
            <consortium name="The Broad Institute Genome Sequencing Center for Infectious Disease"/>
            <person name="Wu L."/>
            <person name="Ma J."/>
        </authorList>
    </citation>
    <scope>NUCLEOTIDE SEQUENCE [LARGE SCALE GENOMIC DNA]</scope>
    <source>
        <strain evidence="2">KCTC 23701</strain>
    </source>
</reference>
<dbReference type="Gene3D" id="1.10.238.160">
    <property type="match status" value="1"/>
</dbReference>
<evidence type="ECO:0000313" key="1">
    <source>
        <dbReference type="EMBL" id="GHD62817.1"/>
    </source>
</evidence>
<dbReference type="PANTHER" id="PTHR36154">
    <property type="entry name" value="DNA-BINDING TRANSCRIPTIONAL ACTIVATOR ALPA"/>
    <property type="match status" value="1"/>
</dbReference>
<name>A0ABQ3H1F5_9NEIS</name>
<dbReference type="Proteomes" id="UP000604737">
    <property type="component" value="Unassembled WGS sequence"/>
</dbReference>
<comment type="caution">
    <text evidence="1">The sequence shown here is derived from an EMBL/GenBank/DDBJ whole genome shotgun (WGS) entry which is preliminary data.</text>
</comment>
<proteinExistence type="predicted"/>
<protein>
    <recommendedName>
        <fullName evidence="3">AlpA family transcriptional regulator</fullName>
    </recommendedName>
</protein>
<dbReference type="PANTHER" id="PTHR36154:SF1">
    <property type="entry name" value="DNA-BINDING TRANSCRIPTIONAL ACTIVATOR ALPA"/>
    <property type="match status" value="1"/>
</dbReference>
<evidence type="ECO:0000313" key="2">
    <source>
        <dbReference type="Proteomes" id="UP000604737"/>
    </source>
</evidence>
<organism evidence="1 2">
    <name type="scientific">Jeongeupia chitinilytica</name>
    <dbReference type="NCBI Taxonomy" id="1041641"/>
    <lineage>
        <taxon>Bacteria</taxon>
        <taxon>Pseudomonadati</taxon>
        <taxon>Pseudomonadota</taxon>
        <taxon>Betaproteobacteria</taxon>
        <taxon>Neisseriales</taxon>
        <taxon>Chitinibacteraceae</taxon>
        <taxon>Jeongeupia</taxon>
    </lineage>
</organism>
<evidence type="ECO:0008006" key="3">
    <source>
        <dbReference type="Google" id="ProtNLM"/>
    </source>
</evidence>
<dbReference type="EMBL" id="BMYO01000005">
    <property type="protein sequence ID" value="GHD62817.1"/>
    <property type="molecule type" value="Genomic_DNA"/>
</dbReference>
<sequence>MALSRSSIYAAIAAGTFPKPIRLGGNSVAWLQSEVSAWVAERIAERDQEVARERA</sequence>
<dbReference type="InterPro" id="IPR052931">
    <property type="entry name" value="Prophage_regulatory_activator"/>
</dbReference>